<dbReference type="GO" id="GO:0008483">
    <property type="term" value="F:transaminase activity"/>
    <property type="evidence" value="ECO:0007669"/>
    <property type="project" value="UniProtKB-KW"/>
</dbReference>
<evidence type="ECO:0000256" key="2">
    <source>
        <dbReference type="ARBA" id="ARBA00022898"/>
    </source>
</evidence>
<dbReference type="CDD" id="cd00610">
    <property type="entry name" value="OAT_like"/>
    <property type="match status" value="1"/>
</dbReference>
<feature type="domain" description="Aminoglycoside phosphotransferase" evidence="3">
    <location>
        <begin position="35"/>
        <end position="262"/>
    </location>
</feature>
<dbReference type="SUPFAM" id="SSF53383">
    <property type="entry name" value="PLP-dependent transferases"/>
    <property type="match status" value="1"/>
</dbReference>
<dbReference type="NCBIfam" id="NF004800">
    <property type="entry name" value="PRK06149.1"/>
    <property type="match status" value="1"/>
</dbReference>
<sequence length="982" mass="104055">MTAATSATGLPRPNVPPEQAALWARELFGVEGPVRELGSQQDRNFLVESPAGRHLLKISNPAFARAEVQAQNAAMKHLAAAGLAVPAPVPSVHGEEIATVAVDGAGHCVRLLSFVDGTPLIENRYLPPPVVGDLGRLAGQVSAALAQLRHPGLDRGLQWDLRAGGDVVDSLLGCVREDRKRELVASAAARARAALEPLRAQLPVQAVHGDLTDDNVVCRPDGSGRPLATGIIDFGDTMYSWRVAELAVACTAVFHHEPDNPLAVLPLIEAFHRQVRLTEAELDALWPLIVLRGAVLVVSGEQQVAVDPGNGYAEAALAREWTIFETPAAYDWQAAAAGIRAALGLGGSRTTKPPAARSVLLPSLQQRKPAVLDFGWTSDSLTNGSWLGSPAEQAAEEARIVQAALASADAALARFGEARLTRSQTLSRTEPANLALALEVHLGVPSAVHAPFAGTITGTAPGLLMLEGADHTLFLAGISSTESLAPGAAVAAGRLLGTVTSALTVWLAAAGVRPAGSGEPPRFVRASEFPAFAALYQDPAPLLGAGVLPELPEEDAAAVLDRRNRSYAPLQGHYYAAPPRIERGWKEHLIDTQGRHYLDMVNNVTVLGHGHPAIAAAAERQWRMLNTNSRFHYGAVAELSERLLRTVPDSFDTVLLVNSGTEAVDLALRLAKAFTGREDVLCVQESYHGWSLAADAVSTSTSDNPRAEETRPAWVHVLDAPNSYRGTHRGAGAGEAYARDARAMLQSLADAGTPVGTYIAEPRNGNAGGIGLPPGYLPAVYDAVRRQGGVCISDEVQVGYGRQGFYFWGYQEHGVVPDIITVAKAMGNGHPLGAVITRRQIADALASQGSFFSSSGGSTLSSRIGAAVLEVLEAEGLQENAREVGSYLRAELEALADRQPLIGAVHGLGLYLGIEFVRDRSSLEAADTETAAICNRLRELGVIVQPTGDRQNVLKVKPPLCFTRDSARFFVDTLEEVLSNGW</sequence>
<keyword evidence="4" id="KW-0032">Aminotransferase</keyword>
<gene>
    <name evidence="4" type="ORF">HGG74_14520</name>
</gene>
<accession>A0A7X6K6P8</accession>
<dbReference type="InterPro" id="IPR049704">
    <property type="entry name" value="Aminotrans_3_PPA_site"/>
</dbReference>
<dbReference type="InterPro" id="IPR002575">
    <property type="entry name" value="Aminoglycoside_PTrfase"/>
</dbReference>
<reference evidence="4 5" key="1">
    <citation type="submission" date="2020-04" db="EMBL/GenBank/DDBJ databases">
        <title>Arthrobacter sp. nov.</title>
        <authorList>
            <person name="Liu S."/>
        </authorList>
    </citation>
    <scope>NUCLEOTIDE SEQUENCE [LARGE SCALE GENOMIC DNA]</scope>
    <source>
        <strain evidence="4 5">E918</strain>
    </source>
</reference>
<dbReference type="SUPFAM" id="SSF56112">
    <property type="entry name" value="Protein kinase-like (PK-like)"/>
    <property type="match status" value="1"/>
</dbReference>
<evidence type="ECO:0000313" key="4">
    <source>
        <dbReference type="EMBL" id="NKX55730.1"/>
    </source>
</evidence>
<dbReference type="InterPro" id="IPR015424">
    <property type="entry name" value="PyrdxlP-dep_Trfase"/>
</dbReference>
<protein>
    <submittedName>
        <fullName evidence="4">Aminotransferase</fullName>
    </submittedName>
</protein>
<comment type="caution">
    <text evidence="4">The sequence shown here is derived from an EMBL/GenBank/DDBJ whole genome shotgun (WGS) entry which is preliminary data.</text>
</comment>
<dbReference type="InterPro" id="IPR005814">
    <property type="entry name" value="Aminotrans_3"/>
</dbReference>
<evidence type="ECO:0000256" key="1">
    <source>
        <dbReference type="ARBA" id="ARBA00008954"/>
    </source>
</evidence>
<dbReference type="PANTHER" id="PTHR45688:SF13">
    <property type="entry name" value="ALANINE--GLYOXYLATE AMINOTRANSFERASE 2-LIKE"/>
    <property type="match status" value="1"/>
</dbReference>
<organism evidence="4 5">
    <name type="scientific">Arthrobacter mobilis</name>
    <dbReference type="NCBI Taxonomy" id="2724944"/>
    <lineage>
        <taxon>Bacteria</taxon>
        <taxon>Bacillati</taxon>
        <taxon>Actinomycetota</taxon>
        <taxon>Actinomycetes</taxon>
        <taxon>Micrococcales</taxon>
        <taxon>Micrococcaceae</taxon>
        <taxon>Arthrobacter</taxon>
    </lineage>
</organism>
<evidence type="ECO:0000313" key="5">
    <source>
        <dbReference type="Proteomes" id="UP000544090"/>
    </source>
</evidence>
<evidence type="ECO:0000259" key="3">
    <source>
        <dbReference type="Pfam" id="PF01636"/>
    </source>
</evidence>
<dbReference type="EMBL" id="JAAZSQ010000015">
    <property type="protein sequence ID" value="NKX55730.1"/>
    <property type="molecule type" value="Genomic_DNA"/>
</dbReference>
<dbReference type="Pfam" id="PF01636">
    <property type="entry name" value="APH"/>
    <property type="match status" value="1"/>
</dbReference>
<dbReference type="Gene3D" id="3.90.1200.10">
    <property type="match status" value="1"/>
</dbReference>
<name>A0A7X6K6P8_9MICC</name>
<keyword evidence="5" id="KW-1185">Reference proteome</keyword>
<dbReference type="InterPro" id="IPR015422">
    <property type="entry name" value="PyrdxlP-dep_Trfase_small"/>
</dbReference>
<dbReference type="Gene3D" id="3.90.1150.10">
    <property type="entry name" value="Aspartate Aminotransferase, domain 1"/>
    <property type="match status" value="1"/>
</dbReference>
<keyword evidence="2" id="KW-0663">Pyridoxal phosphate</keyword>
<dbReference type="InterPro" id="IPR011009">
    <property type="entry name" value="Kinase-like_dom_sf"/>
</dbReference>
<dbReference type="Gene3D" id="3.40.640.10">
    <property type="entry name" value="Type I PLP-dependent aspartate aminotransferase-like (Major domain)"/>
    <property type="match status" value="1"/>
</dbReference>
<dbReference type="PROSITE" id="PS00600">
    <property type="entry name" value="AA_TRANSFER_CLASS_3"/>
    <property type="match status" value="1"/>
</dbReference>
<dbReference type="Pfam" id="PF00202">
    <property type="entry name" value="Aminotran_3"/>
    <property type="match status" value="1"/>
</dbReference>
<dbReference type="InterPro" id="IPR015421">
    <property type="entry name" value="PyrdxlP-dep_Trfase_major"/>
</dbReference>
<dbReference type="GO" id="GO:0030170">
    <property type="term" value="F:pyridoxal phosphate binding"/>
    <property type="evidence" value="ECO:0007669"/>
    <property type="project" value="InterPro"/>
</dbReference>
<dbReference type="PANTHER" id="PTHR45688">
    <property type="match status" value="1"/>
</dbReference>
<keyword evidence="4" id="KW-0808">Transferase</keyword>
<dbReference type="RefSeq" id="WP_168487453.1">
    <property type="nucleotide sequence ID" value="NZ_JAAZSQ010000015.1"/>
</dbReference>
<proteinExistence type="inferred from homology"/>
<dbReference type="Gene3D" id="3.30.200.20">
    <property type="entry name" value="Phosphorylase Kinase, domain 1"/>
    <property type="match status" value="1"/>
</dbReference>
<dbReference type="AlphaFoldDB" id="A0A7X6K6P8"/>
<dbReference type="Proteomes" id="UP000544090">
    <property type="component" value="Unassembled WGS sequence"/>
</dbReference>
<comment type="similarity">
    <text evidence="1">Belongs to the class-III pyridoxal-phosphate-dependent aminotransferase family.</text>
</comment>